<dbReference type="AlphaFoldDB" id="A0A645HL37"/>
<proteinExistence type="predicted"/>
<comment type="caution">
    <text evidence="1">The sequence shown here is derived from an EMBL/GenBank/DDBJ whole genome shotgun (WGS) entry which is preliminary data.</text>
</comment>
<accession>A0A645HL37</accession>
<reference evidence="1" key="1">
    <citation type="submission" date="2019-08" db="EMBL/GenBank/DDBJ databases">
        <authorList>
            <person name="Kucharzyk K."/>
            <person name="Murdoch R.W."/>
            <person name="Higgins S."/>
            <person name="Loffler F."/>
        </authorList>
    </citation>
    <scope>NUCLEOTIDE SEQUENCE</scope>
</reference>
<name>A0A645HL37_9ZZZZ</name>
<evidence type="ECO:0000313" key="1">
    <source>
        <dbReference type="EMBL" id="MPN39697.1"/>
    </source>
</evidence>
<dbReference type="EMBL" id="VSSQ01095662">
    <property type="protein sequence ID" value="MPN39697.1"/>
    <property type="molecule type" value="Genomic_DNA"/>
</dbReference>
<gene>
    <name evidence="1" type="ORF">SDC9_187226</name>
</gene>
<sequence length="90" mass="9366">MAGISQRLIQRKEAAHETLGVLGDRLGKVRALRRHRADQRHAAGSAVEVLCAAGPLVKLGKAAGQICGEALFCGHFLQTAGNLTQGLGPA</sequence>
<organism evidence="1">
    <name type="scientific">bioreactor metagenome</name>
    <dbReference type="NCBI Taxonomy" id="1076179"/>
    <lineage>
        <taxon>unclassified sequences</taxon>
        <taxon>metagenomes</taxon>
        <taxon>ecological metagenomes</taxon>
    </lineage>
</organism>
<protein>
    <submittedName>
        <fullName evidence="1">Uncharacterized protein</fullName>
    </submittedName>
</protein>